<accession>A0AAD6G050</accession>
<dbReference type="Pfam" id="PF13460">
    <property type="entry name" value="NAD_binding_10"/>
    <property type="match status" value="1"/>
</dbReference>
<dbReference type="EMBL" id="JAPVEA010000007">
    <property type="protein sequence ID" value="KAJ5443772.1"/>
    <property type="molecule type" value="Genomic_DNA"/>
</dbReference>
<dbReference type="GeneID" id="81601269"/>
<evidence type="ECO:0000313" key="3">
    <source>
        <dbReference type="Proteomes" id="UP001213681"/>
    </source>
</evidence>
<dbReference type="InterPro" id="IPR036291">
    <property type="entry name" value="NAD(P)-bd_dom_sf"/>
</dbReference>
<comment type="caution">
    <text evidence="2">The sequence shown here is derived from an EMBL/GenBank/DDBJ whole genome shotgun (WGS) entry which is preliminary data.</text>
</comment>
<dbReference type="AlphaFoldDB" id="A0AAD6G050"/>
<reference evidence="2" key="2">
    <citation type="journal article" date="2023" name="IMA Fungus">
        <title>Comparative genomic study of the Penicillium genus elucidates a diverse pangenome and 15 lateral gene transfer events.</title>
        <authorList>
            <person name="Petersen C."/>
            <person name="Sorensen T."/>
            <person name="Nielsen M.R."/>
            <person name="Sondergaard T.E."/>
            <person name="Sorensen J.L."/>
            <person name="Fitzpatrick D.A."/>
            <person name="Frisvad J.C."/>
            <person name="Nielsen K.L."/>
        </authorList>
    </citation>
    <scope>NUCLEOTIDE SEQUENCE</scope>
    <source>
        <strain evidence="2">IBT 16125</strain>
    </source>
</reference>
<name>A0AAD6G050_9EURO</name>
<proteinExistence type="predicted"/>
<dbReference type="RefSeq" id="XP_056763852.1">
    <property type="nucleotide sequence ID" value="XM_056911026.1"/>
</dbReference>
<evidence type="ECO:0000313" key="2">
    <source>
        <dbReference type="EMBL" id="KAJ5443772.1"/>
    </source>
</evidence>
<sequence>MAHKHFLVLGASGSHFCDLALEEGHTLTLFVRNATKLPDSLRDHDSVAVIEGKLEDDTSLDEVSQCDADAFISFAGPPVGNKGTPLTKGYTALVPKLLVQNIKRLLILCTASFHGSEDQISFKWHLSHWTLKIFSPDQYGEMISVGEFVSSLAADDGVRWTLFRVGLLRNGPEAEVEATHLGSGKDVM</sequence>
<organism evidence="2 3">
    <name type="scientific">Penicillium daleae</name>
    <dbReference type="NCBI Taxonomy" id="63821"/>
    <lineage>
        <taxon>Eukaryota</taxon>
        <taxon>Fungi</taxon>
        <taxon>Dikarya</taxon>
        <taxon>Ascomycota</taxon>
        <taxon>Pezizomycotina</taxon>
        <taxon>Eurotiomycetes</taxon>
        <taxon>Eurotiomycetidae</taxon>
        <taxon>Eurotiales</taxon>
        <taxon>Aspergillaceae</taxon>
        <taxon>Penicillium</taxon>
    </lineage>
</organism>
<feature type="domain" description="NAD(P)-binding" evidence="1">
    <location>
        <begin position="10"/>
        <end position="182"/>
    </location>
</feature>
<dbReference type="Gene3D" id="3.40.50.720">
    <property type="entry name" value="NAD(P)-binding Rossmann-like Domain"/>
    <property type="match status" value="1"/>
</dbReference>
<protein>
    <recommendedName>
        <fullName evidence="1">NAD(P)-binding domain-containing protein</fullName>
    </recommendedName>
</protein>
<evidence type="ECO:0000259" key="1">
    <source>
        <dbReference type="Pfam" id="PF13460"/>
    </source>
</evidence>
<reference evidence="2" key="1">
    <citation type="submission" date="2022-12" db="EMBL/GenBank/DDBJ databases">
        <authorList>
            <person name="Petersen C."/>
        </authorList>
    </citation>
    <scope>NUCLEOTIDE SEQUENCE</scope>
    <source>
        <strain evidence="2">IBT 16125</strain>
    </source>
</reference>
<gene>
    <name evidence="2" type="ORF">N7458_007644</name>
</gene>
<dbReference type="InterPro" id="IPR016040">
    <property type="entry name" value="NAD(P)-bd_dom"/>
</dbReference>
<keyword evidence="3" id="KW-1185">Reference proteome</keyword>
<dbReference type="SUPFAM" id="SSF51735">
    <property type="entry name" value="NAD(P)-binding Rossmann-fold domains"/>
    <property type="match status" value="1"/>
</dbReference>
<dbReference type="Proteomes" id="UP001213681">
    <property type="component" value="Unassembled WGS sequence"/>
</dbReference>